<evidence type="ECO:0000313" key="1">
    <source>
        <dbReference type="EMBL" id="RAO71711.1"/>
    </source>
</evidence>
<gene>
    <name evidence="1" type="ORF">BHQ10_007723</name>
</gene>
<name>A0A364L7P2_TALAM</name>
<dbReference type="EMBL" id="MIKG01000016">
    <property type="protein sequence ID" value="RAO71711.1"/>
    <property type="molecule type" value="Genomic_DNA"/>
</dbReference>
<protein>
    <submittedName>
        <fullName evidence="1">Uncharacterized protein</fullName>
    </submittedName>
</protein>
<evidence type="ECO:0000313" key="2">
    <source>
        <dbReference type="Proteomes" id="UP000249363"/>
    </source>
</evidence>
<sequence length="237" mass="26937">MSADLLKPLATFCTQSISQRYIKTVRNLGDAWRTLAEQPLLPEHTDLAVIETTFGVTLTIRNDFNSKDFFAMLDIPSLESASQGVPRKHGITTPPRHFRIFADYGTDFIWLNYNDPIYDGESSYIELEDALSGFPHEVFDNYDSWVEIYTVNFKKRCDDPGDYSVHVFPTVAEEVAWNVAGFLLAWRIALAPHVGSVELAVGRDKYLLKKGDDTENEVTYKFLENQAEVLAKKETVE</sequence>
<dbReference type="AlphaFoldDB" id="A0A364L7P2"/>
<keyword evidence="2" id="KW-1185">Reference proteome</keyword>
<reference evidence="1 2" key="1">
    <citation type="journal article" date="2017" name="Biotechnol. Biofuels">
        <title>Differential beta-glucosidase expression as a function of carbon source availability in Talaromyces amestolkiae: a genomic and proteomic approach.</title>
        <authorList>
            <person name="de Eugenio L.I."/>
            <person name="Mendez-Liter J.A."/>
            <person name="Nieto-Dominguez M."/>
            <person name="Alonso L."/>
            <person name="Gil-Munoz J."/>
            <person name="Barriuso J."/>
            <person name="Prieto A."/>
            <person name="Martinez M.J."/>
        </authorList>
    </citation>
    <scope>NUCLEOTIDE SEQUENCE [LARGE SCALE GENOMIC DNA]</scope>
    <source>
        <strain evidence="1 2">CIB</strain>
    </source>
</reference>
<dbReference type="GeneID" id="63796938"/>
<comment type="caution">
    <text evidence="1">The sequence shown here is derived from an EMBL/GenBank/DDBJ whole genome shotgun (WGS) entry which is preliminary data.</text>
</comment>
<accession>A0A364L7P2</accession>
<dbReference type="OrthoDB" id="3034873at2759"/>
<organism evidence="1 2">
    <name type="scientific">Talaromyces amestolkiae</name>
    <dbReference type="NCBI Taxonomy" id="1196081"/>
    <lineage>
        <taxon>Eukaryota</taxon>
        <taxon>Fungi</taxon>
        <taxon>Dikarya</taxon>
        <taxon>Ascomycota</taxon>
        <taxon>Pezizomycotina</taxon>
        <taxon>Eurotiomycetes</taxon>
        <taxon>Eurotiomycetidae</taxon>
        <taxon>Eurotiales</taxon>
        <taxon>Trichocomaceae</taxon>
        <taxon>Talaromyces</taxon>
        <taxon>Talaromyces sect. Talaromyces</taxon>
    </lineage>
</organism>
<dbReference type="RefSeq" id="XP_040736226.1">
    <property type="nucleotide sequence ID" value="XM_040880450.1"/>
</dbReference>
<dbReference type="Proteomes" id="UP000249363">
    <property type="component" value="Unassembled WGS sequence"/>
</dbReference>
<proteinExistence type="predicted"/>